<dbReference type="InParanoid" id="C5LKT7"/>
<keyword evidence="3" id="KW-1185">Reference proteome</keyword>
<dbReference type="AlphaFoldDB" id="C5LKT7"/>
<dbReference type="GeneID" id="9048004"/>
<dbReference type="RefSeq" id="XP_002769938.1">
    <property type="nucleotide sequence ID" value="XM_002769892.1"/>
</dbReference>
<dbReference type="EMBL" id="GG682920">
    <property type="protein sequence ID" value="EER02656.1"/>
    <property type="molecule type" value="Genomic_DNA"/>
</dbReference>
<organism evidence="3">
    <name type="scientific">Perkinsus marinus (strain ATCC 50983 / TXsc)</name>
    <dbReference type="NCBI Taxonomy" id="423536"/>
    <lineage>
        <taxon>Eukaryota</taxon>
        <taxon>Sar</taxon>
        <taxon>Alveolata</taxon>
        <taxon>Perkinsozoa</taxon>
        <taxon>Perkinsea</taxon>
        <taxon>Perkinsida</taxon>
        <taxon>Perkinsidae</taxon>
        <taxon>Perkinsus</taxon>
    </lineage>
</organism>
<accession>C5LKT7</accession>
<dbReference type="Proteomes" id="UP000007800">
    <property type="component" value="Unassembled WGS sequence"/>
</dbReference>
<evidence type="ECO:0000313" key="2">
    <source>
        <dbReference type="EMBL" id="EER02656.1"/>
    </source>
</evidence>
<proteinExistence type="predicted"/>
<evidence type="ECO:0000256" key="1">
    <source>
        <dbReference type="SAM" id="SignalP"/>
    </source>
</evidence>
<protein>
    <submittedName>
        <fullName evidence="2">Uncharacterized protein</fullName>
    </submittedName>
</protein>
<keyword evidence="1" id="KW-0732">Signal</keyword>
<reference evidence="2 3" key="1">
    <citation type="submission" date="2008-07" db="EMBL/GenBank/DDBJ databases">
        <authorList>
            <person name="El-Sayed N."/>
            <person name="Caler E."/>
            <person name="Inman J."/>
            <person name="Amedeo P."/>
            <person name="Hass B."/>
            <person name="Wortman J."/>
        </authorList>
    </citation>
    <scope>NUCLEOTIDE SEQUENCE [LARGE SCALE GENOMIC DNA]</scope>
    <source>
        <strain evidence="3">ATCC 50983 / TXsc</strain>
    </source>
</reference>
<feature type="signal peptide" evidence="1">
    <location>
        <begin position="1"/>
        <end position="23"/>
    </location>
</feature>
<feature type="non-terminal residue" evidence="2">
    <location>
        <position position="1"/>
    </location>
</feature>
<gene>
    <name evidence="2" type="ORF">Pmar_PMAR017239</name>
</gene>
<sequence>SPRFRGTVRIIVAFCLSLEQVEGLPISCRIQRKNGRYWREAYEVMRSSP</sequence>
<evidence type="ECO:0000313" key="3">
    <source>
        <dbReference type="Proteomes" id="UP000007800"/>
    </source>
</evidence>
<name>C5LKT7_PERM5</name>
<feature type="non-terminal residue" evidence="2">
    <location>
        <position position="49"/>
    </location>
</feature>
<feature type="chain" id="PRO_5002953135" evidence="1">
    <location>
        <begin position="24"/>
        <end position="49"/>
    </location>
</feature>